<dbReference type="CDD" id="cd07331">
    <property type="entry name" value="M48C_Oma1_like"/>
    <property type="match status" value="1"/>
</dbReference>
<dbReference type="Pfam" id="PF01435">
    <property type="entry name" value="Peptidase_M48"/>
    <property type="match status" value="1"/>
</dbReference>
<evidence type="ECO:0000256" key="5">
    <source>
        <dbReference type="ARBA" id="ARBA00023049"/>
    </source>
</evidence>
<evidence type="ECO:0000256" key="6">
    <source>
        <dbReference type="RuleBase" id="RU003983"/>
    </source>
</evidence>
<dbReference type="GO" id="GO:0034982">
    <property type="term" value="P:mitochondrial protein processing"/>
    <property type="evidence" value="ECO:0007669"/>
    <property type="project" value="TreeGrafter"/>
</dbReference>
<protein>
    <submittedName>
        <fullName evidence="8">Metalloendopeptidase</fullName>
    </submittedName>
</protein>
<evidence type="ECO:0000256" key="3">
    <source>
        <dbReference type="ARBA" id="ARBA00022801"/>
    </source>
</evidence>
<dbReference type="GO" id="GO:0006515">
    <property type="term" value="P:protein quality control for misfolded or incompletely synthesized proteins"/>
    <property type="evidence" value="ECO:0007669"/>
    <property type="project" value="TreeGrafter"/>
</dbReference>
<dbReference type="GO" id="GO:0005743">
    <property type="term" value="C:mitochondrial inner membrane"/>
    <property type="evidence" value="ECO:0007669"/>
    <property type="project" value="TreeGrafter"/>
</dbReference>
<gene>
    <name evidence="8" type="ORF">DAKH74_016210</name>
</gene>
<feature type="domain" description="Peptidase M48" evidence="7">
    <location>
        <begin position="147"/>
        <end position="316"/>
    </location>
</feature>
<evidence type="ECO:0000259" key="7">
    <source>
        <dbReference type="Pfam" id="PF01435"/>
    </source>
</evidence>
<comment type="caution">
    <text evidence="8">The sequence shown here is derived from an EMBL/GenBank/DDBJ whole genome shotgun (WGS) entry which is preliminary data.</text>
</comment>
<dbReference type="PANTHER" id="PTHR22726">
    <property type="entry name" value="METALLOENDOPEPTIDASE OMA1"/>
    <property type="match status" value="1"/>
</dbReference>
<evidence type="ECO:0000256" key="1">
    <source>
        <dbReference type="ARBA" id="ARBA00022670"/>
    </source>
</evidence>
<keyword evidence="9" id="KW-1185">Reference proteome</keyword>
<dbReference type="GO" id="GO:0046872">
    <property type="term" value="F:metal ion binding"/>
    <property type="evidence" value="ECO:0007669"/>
    <property type="project" value="UniProtKB-KW"/>
</dbReference>
<dbReference type="InterPro" id="IPR051156">
    <property type="entry name" value="Mito/Outer_Membr_Metalloprot"/>
</dbReference>
<dbReference type="Gene3D" id="3.30.2010.10">
    <property type="entry name" value="Metalloproteases ('zincins'), catalytic domain"/>
    <property type="match status" value="1"/>
</dbReference>
<evidence type="ECO:0000313" key="8">
    <source>
        <dbReference type="EMBL" id="GMM55005.1"/>
    </source>
</evidence>
<reference evidence="8 9" key="1">
    <citation type="journal article" date="2023" name="Elife">
        <title>Identification of key yeast species and microbe-microbe interactions impacting larval growth of Drosophila in the wild.</title>
        <authorList>
            <person name="Mure A."/>
            <person name="Sugiura Y."/>
            <person name="Maeda R."/>
            <person name="Honda K."/>
            <person name="Sakurai N."/>
            <person name="Takahashi Y."/>
            <person name="Watada M."/>
            <person name="Katoh T."/>
            <person name="Gotoh A."/>
            <person name="Gotoh Y."/>
            <person name="Taniguchi I."/>
            <person name="Nakamura K."/>
            <person name="Hayashi T."/>
            <person name="Katayama T."/>
            <person name="Uemura T."/>
            <person name="Hattori Y."/>
        </authorList>
    </citation>
    <scope>NUCLEOTIDE SEQUENCE [LARGE SCALE GENOMIC DNA]</scope>
    <source>
        <strain evidence="8 9">KH-74</strain>
    </source>
</reference>
<dbReference type="GO" id="GO:0004222">
    <property type="term" value="F:metalloendopeptidase activity"/>
    <property type="evidence" value="ECO:0007669"/>
    <property type="project" value="InterPro"/>
</dbReference>
<organism evidence="8 9">
    <name type="scientific">Maudiozyma humilis</name>
    <name type="common">Sour dough yeast</name>
    <name type="synonym">Kazachstania humilis</name>
    <dbReference type="NCBI Taxonomy" id="51915"/>
    <lineage>
        <taxon>Eukaryota</taxon>
        <taxon>Fungi</taxon>
        <taxon>Dikarya</taxon>
        <taxon>Ascomycota</taxon>
        <taxon>Saccharomycotina</taxon>
        <taxon>Saccharomycetes</taxon>
        <taxon>Saccharomycetales</taxon>
        <taxon>Saccharomycetaceae</taxon>
        <taxon>Maudiozyma</taxon>
    </lineage>
</organism>
<evidence type="ECO:0000256" key="2">
    <source>
        <dbReference type="ARBA" id="ARBA00022723"/>
    </source>
</evidence>
<keyword evidence="4 6" id="KW-0862">Zinc</keyword>
<keyword evidence="3 6" id="KW-0378">Hydrolase</keyword>
<dbReference type="PANTHER" id="PTHR22726:SF1">
    <property type="entry name" value="METALLOENDOPEPTIDASE OMA1, MITOCHONDRIAL"/>
    <property type="match status" value="1"/>
</dbReference>
<dbReference type="InterPro" id="IPR001915">
    <property type="entry name" value="Peptidase_M48"/>
</dbReference>
<dbReference type="AlphaFoldDB" id="A0AAV5RUA2"/>
<dbReference type="EMBL" id="BTGD01000003">
    <property type="protein sequence ID" value="GMM55005.1"/>
    <property type="molecule type" value="Genomic_DNA"/>
</dbReference>
<name>A0AAV5RUA2_MAUHU</name>
<evidence type="ECO:0000256" key="4">
    <source>
        <dbReference type="ARBA" id="ARBA00022833"/>
    </source>
</evidence>
<dbReference type="Proteomes" id="UP001377567">
    <property type="component" value="Unassembled WGS sequence"/>
</dbReference>
<keyword evidence="5 6" id="KW-0482">Metalloprotease</keyword>
<sequence>MLRSVLTPSSAVFARRAPLVARRLPLFQAQATRSYARYQYQYQRFNNQNQRSFTQLLFDPVGRKYLGIVLGGGMLFYFANREEAPVSGRMRFIWVPRWLEVKIGNYTYKSILRETQGTILSERHPVTKKVEKVFSRIVEAAYKDPSIDNSQLEGVQWRIHVVNDPTQPPNAFVLPGGKVFVFSSILNICQNEDGLATVLSHEFAHQLARHTAENLSKAPAYAIVSLLLYSITGIHGLDNLLTDGLLRMPASRQMETEADFIGLMIMARACFNPPEAISLWERMADFERRSNMGTGSVEFLSTHPASERRIENMKHWMPQADNLYNESDCSAVNRYYKGFQDTMFGATMATVSPPSSPFAGF</sequence>
<keyword evidence="1 6" id="KW-0645">Protease</keyword>
<accession>A0AAV5RUA2</accession>
<keyword evidence="2" id="KW-0479">Metal-binding</keyword>
<comment type="cofactor">
    <cofactor evidence="6">
        <name>Zn(2+)</name>
        <dbReference type="ChEBI" id="CHEBI:29105"/>
    </cofactor>
    <text evidence="6">Binds 1 zinc ion per subunit.</text>
</comment>
<proteinExistence type="inferred from homology"/>
<comment type="similarity">
    <text evidence="6">Belongs to the peptidase M48 family.</text>
</comment>
<evidence type="ECO:0000313" key="9">
    <source>
        <dbReference type="Proteomes" id="UP001377567"/>
    </source>
</evidence>